<dbReference type="InterPro" id="IPR035952">
    <property type="entry name" value="Rhomboid-like_sf"/>
</dbReference>
<sequence>MHWRDVLNSRRFSVSYLLIIALLFALFGLGSRTCPIPSDTIICDFVIRPYNLFEAPHIFVFTLFSSFWFHNNPDHILLVAALIVVFLQTAEIRIGAKRAMMAMFSIHALVVVMMTLYLSMGDYLNPEVDWYEFGLRGRNYMGGSVGLFGVGGVLFSQIKRPIVGALLYSGFEFWNAYIYEGAALYVSMGHVTAFTLGFILGRYWLHQDRKQLEAAELN</sequence>
<feature type="transmembrane region" description="Helical" evidence="5">
    <location>
        <begin position="12"/>
        <end position="29"/>
    </location>
</feature>
<organism evidence="6">
    <name type="scientific">uncultured organism MedDCM-OCT-S11-C383</name>
    <dbReference type="NCBI Taxonomy" id="743662"/>
    <lineage>
        <taxon>unclassified sequences</taxon>
        <taxon>environmental samples</taxon>
    </lineage>
</organism>
<feature type="transmembrane region" description="Helical" evidence="5">
    <location>
        <begin position="139"/>
        <end position="155"/>
    </location>
</feature>
<dbReference type="SUPFAM" id="SSF144091">
    <property type="entry name" value="Rhomboid-like"/>
    <property type="match status" value="1"/>
</dbReference>
<evidence type="ECO:0000256" key="1">
    <source>
        <dbReference type="ARBA" id="ARBA00004141"/>
    </source>
</evidence>
<feature type="transmembrane region" description="Helical" evidence="5">
    <location>
        <begin position="75"/>
        <end position="92"/>
    </location>
</feature>
<feature type="transmembrane region" description="Helical" evidence="5">
    <location>
        <begin position="50"/>
        <end position="69"/>
    </location>
</feature>
<evidence type="ECO:0008006" key="7">
    <source>
        <dbReference type="Google" id="ProtNLM"/>
    </source>
</evidence>
<evidence type="ECO:0000256" key="4">
    <source>
        <dbReference type="ARBA" id="ARBA00023136"/>
    </source>
</evidence>
<comment type="subcellular location">
    <subcellularLocation>
        <location evidence="1">Membrane</location>
        <topology evidence="1">Multi-pass membrane protein</topology>
    </subcellularLocation>
</comment>
<reference evidence="6" key="1">
    <citation type="journal article" date="2010" name="ISME J.">
        <title>Metagenome of the Mediterranean deep chlorophyll maximum studied by direct and fosmid library 454 pyrosequencing.</title>
        <authorList>
            <person name="Ghai R."/>
            <person name="Martin-Cuadrado A.B."/>
            <person name="Molto A.G."/>
            <person name="Heredia I.G."/>
            <person name="Cabrera R."/>
            <person name="Martin J."/>
            <person name="Verdu M."/>
            <person name="Deschamps P."/>
            <person name="Moreira D."/>
            <person name="Lopez-Garcia P."/>
            <person name="Mira A."/>
            <person name="Rodriguez-Valera F."/>
        </authorList>
    </citation>
    <scope>NUCLEOTIDE SEQUENCE</scope>
</reference>
<keyword evidence="3 5" id="KW-1133">Transmembrane helix</keyword>
<proteinExistence type="predicted"/>
<dbReference type="GO" id="GO:0016020">
    <property type="term" value="C:membrane"/>
    <property type="evidence" value="ECO:0007669"/>
    <property type="project" value="UniProtKB-SubCell"/>
</dbReference>
<keyword evidence="2 5" id="KW-0812">Transmembrane</keyword>
<feature type="transmembrane region" description="Helical" evidence="5">
    <location>
        <begin position="185"/>
        <end position="205"/>
    </location>
</feature>
<evidence type="ECO:0000313" key="6">
    <source>
        <dbReference type="EMBL" id="ADD96588.1"/>
    </source>
</evidence>
<dbReference type="AlphaFoldDB" id="D6PLI7"/>
<name>D6PLI7_9ZZZZ</name>
<evidence type="ECO:0000256" key="2">
    <source>
        <dbReference type="ARBA" id="ARBA00022692"/>
    </source>
</evidence>
<accession>D6PLI7</accession>
<evidence type="ECO:0000256" key="5">
    <source>
        <dbReference type="SAM" id="Phobius"/>
    </source>
</evidence>
<evidence type="ECO:0000256" key="3">
    <source>
        <dbReference type="ARBA" id="ARBA00022989"/>
    </source>
</evidence>
<feature type="transmembrane region" description="Helical" evidence="5">
    <location>
        <begin position="99"/>
        <end position="119"/>
    </location>
</feature>
<dbReference type="EMBL" id="GU943149">
    <property type="protein sequence ID" value="ADD96588.1"/>
    <property type="molecule type" value="Genomic_DNA"/>
</dbReference>
<keyword evidence="4 5" id="KW-0472">Membrane</keyword>
<protein>
    <recommendedName>
        <fullName evidence="7">Peptidase S54 rhomboid domain-containing protein</fullName>
    </recommendedName>
</protein>